<sequence>MRLHLLTTLPLLLVLLLALSSATMGQQVANDPLAGQPPQQPGAAAPAATQSIVPAATQGAAQASQTVLSSQGASASANGTTPGSGKNQDGETYWTVGIITTLGISILLISIVLQGVSWLSSIGVNVPITPKQKKA</sequence>
<dbReference type="AlphaFoldDB" id="A0A4P9Y6F6"/>
<protein>
    <submittedName>
        <fullName evidence="4">Uncharacterized protein</fullName>
    </submittedName>
</protein>
<keyword evidence="2" id="KW-0472">Membrane</keyword>
<evidence type="ECO:0000313" key="4">
    <source>
        <dbReference type="EMBL" id="RKP14627.1"/>
    </source>
</evidence>
<keyword evidence="5" id="KW-1185">Reference proteome</keyword>
<feature type="chain" id="PRO_5020703980" evidence="3">
    <location>
        <begin position="26"/>
        <end position="135"/>
    </location>
</feature>
<organism evidence="4 5">
    <name type="scientific">Piptocephalis cylindrospora</name>
    <dbReference type="NCBI Taxonomy" id="1907219"/>
    <lineage>
        <taxon>Eukaryota</taxon>
        <taxon>Fungi</taxon>
        <taxon>Fungi incertae sedis</taxon>
        <taxon>Zoopagomycota</taxon>
        <taxon>Zoopagomycotina</taxon>
        <taxon>Zoopagomycetes</taxon>
        <taxon>Zoopagales</taxon>
        <taxon>Piptocephalidaceae</taxon>
        <taxon>Piptocephalis</taxon>
    </lineage>
</organism>
<keyword evidence="2" id="KW-1133">Transmembrane helix</keyword>
<keyword evidence="3" id="KW-0732">Signal</keyword>
<accession>A0A4P9Y6F6</accession>
<evidence type="ECO:0000256" key="3">
    <source>
        <dbReference type="SAM" id="SignalP"/>
    </source>
</evidence>
<evidence type="ECO:0000256" key="1">
    <source>
        <dbReference type="SAM" id="MobiDB-lite"/>
    </source>
</evidence>
<evidence type="ECO:0000313" key="5">
    <source>
        <dbReference type="Proteomes" id="UP000267251"/>
    </source>
</evidence>
<keyword evidence="2" id="KW-0812">Transmembrane</keyword>
<proteinExistence type="predicted"/>
<gene>
    <name evidence="4" type="ORF">BJ684DRAFT_15054</name>
</gene>
<dbReference type="Proteomes" id="UP000267251">
    <property type="component" value="Unassembled WGS sequence"/>
</dbReference>
<evidence type="ECO:0000256" key="2">
    <source>
        <dbReference type="SAM" id="Phobius"/>
    </source>
</evidence>
<feature type="region of interest" description="Disordered" evidence="1">
    <location>
        <begin position="30"/>
        <end position="50"/>
    </location>
</feature>
<feature type="transmembrane region" description="Helical" evidence="2">
    <location>
        <begin position="93"/>
        <end position="113"/>
    </location>
</feature>
<feature type="signal peptide" evidence="3">
    <location>
        <begin position="1"/>
        <end position="25"/>
    </location>
</feature>
<feature type="compositionally biased region" description="Polar residues" evidence="1">
    <location>
        <begin position="67"/>
        <end position="87"/>
    </location>
</feature>
<feature type="region of interest" description="Disordered" evidence="1">
    <location>
        <begin position="63"/>
        <end position="90"/>
    </location>
</feature>
<reference evidence="5" key="1">
    <citation type="journal article" date="2018" name="Nat. Microbiol.">
        <title>Leveraging single-cell genomics to expand the fungal tree of life.</title>
        <authorList>
            <person name="Ahrendt S.R."/>
            <person name="Quandt C.A."/>
            <person name="Ciobanu D."/>
            <person name="Clum A."/>
            <person name="Salamov A."/>
            <person name="Andreopoulos B."/>
            <person name="Cheng J.F."/>
            <person name="Woyke T."/>
            <person name="Pelin A."/>
            <person name="Henrissat B."/>
            <person name="Reynolds N.K."/>
            <person name="Benny G.L."/>
            <person name="Smith M.E."/>
            <person name="James T.Y."/>
            <person name="Grigoriev I.V."/>
        </authorList>
    </citation>
    <scope>NUCLEOTIDE SEQUENCE [LARGE SCALE GENOMIC DNA]</scope>
</reference>
<dbReference type="EMBL" id="KZ987810">
    <property type="protein sequence ID" value="RKP14627.1"/>
    <property type="molecule type" value="Genomic_DNA"/>
</dbReference>
<feature type="compositionally biased region" description="Low complexity" evidence="1">
    <location>
        <begin position="34"/>
        <end position="48"/>
    </location>
</feature>
<name>A0A4P9Y6F6_9FUNG</name>